<proteinExistence type="predicted"/>
<keyword evidence="2" id="KW-1185">Reference proteome</keyword>
<accession>V7I869</accession>
<protein>
    <submittedName>
        <fullName evidence="1">Uncharacterized protein</fullName>
    </submittedName>
</protein>
<dbReference type="AlphaFoldDB" id="V7I869"/>
<gene>
    <name evidence="1" type="ORF">T472_0201400</name>
</gene>
<dbReference type="STRING" id="994573.T472_0201400"/>
<reference evidence="1 2" key="1">
    <citation type="journal article" date="2014" name="Genome Announc.">
        <title>Genome Sequence of Youngiibacter fragilis, the Type Strain of the Genus Youngiibacter.</title>
        <authorList>
            <person name="Wawrik C.B."/>
            <person name="Callaghan A.V."/>
            <person name="Stamps B.W."/>
            <person name="Wawrik B."/>
        </authorList>
    </citation>
    <scope>NUCLEOTIDE SEQUENCE [LARGE SCALE GENOMIC DNA]</scope>
    <source>
        <strain evidence="1 2">232.1</strain>
    </source>
</reference>
<dbReference type="Proteomes" id="UP000017747">
    <property type="component" value="Unassembled WGS sequence"/>
</dbReference>
<sequence length="45" mass="5016">MIEVTRKALLTGDYSFWQDKVLSSVSYAAMGKEIAFSYVAVLIRG</sequence>
<evidence type="ECO:0000313" key="2">
    <source>
        <dbReference type="Proteomes" id="UP000017747"/>
    </source>
</evidence>
<evidence type="ECO:0000313" key="1">
    <source>
        <dbReference type="EMBL" id="ETA82385.1"/>
    </source>
</evidence>
<dbReference type="EMBL" id="AXUN02000018">
    <property type="protein sequence ID" value="ETA82385.1"/>
    <property type="molecule type" value="Genomic_DNA"/>
</dbReference>
<organism evidence="1 2">
    <name type="scientific">Youngiibacter fragilis 232.1</name>
    <dbReference type="NCBI Taxonomy" id="994573"/>
    <lineage>
        <taxon>Bacteria</taxon>
        <taxon>Bacillati</taxon>
        <taxon>Bacillota</taxon>
        <taxon>Clostridia</taxon>
        <taxon>Eubacteriales</taxon>
        <taxon>Clostridiaceae</taxon>
        <taxon>Youngiibacter</taxon>
    </lineage>
</organism>
<comment type="caution">
    <text evidence="1">The sequence shown here is derived from an EMBL/GenBank/DDBJ whole genome shotgun (WGS) entry which is preliminary data.</text>
</comment>
<name>V7I869_9CLOT</name>